<dbReference type="SUPFAM" id="SSF57850">
    <property type="entry name" value="RING/U-box"/>
    <property type="match status" value="1"/>
</dbReference>
<dbReference type="PANTHER" id="PTHR45676:SF31">
    <property type="entry name" value="RING-H2 FINGER PROTEIN ATL53-RELATED"/>
    <property type="match status" value="1"/>
</dbReference>
<reference evidence="3 4" key="1">
    <citation type="journal article" date="2013" name="Genome Biol.">
        <title>The genome sequence of the most widely cultivated cacao type and its use to identify candidate genes regulating pod color.</title>
        <authorList>
            <person name="Motamayor J.C."/>
            <person name="Mockaitis K."/>
            <person name="Schmutz J."/>
            <person name="Haiminen N."/>
            <person name="Iii D.L."/>
            <person name="Cornejo O."/>
            <person name="Findley S.D."/>
            <person name="Zheng P."/>
            <person name="Utro F."/>
            <person name="Royaert S."/>
            <person name="Saski C."/>
            <person name="Jenkins J."/>
            <person name="Podicheti R."/>
            <person name="Zhao M."/>
            <person name="Scheffler B.E."/>
            <person name="Stack J.C."/>
            <person name="Feltus F.A."/>
            <person name="Mustiga G.M."/>
            <person name="Amores F."/>
            <person name="Phillips W."/>
            <person name="Marelli J.P."/>
            <person name="May G.D."/>
            <person name="Shapiro H."/>
            <person name="Ma J."/>
            <person name="Bustamante C.D."/>
            <person name="Schnell R.J."/>
            <person name="Main D."/>
            <person name="Gilbert D."/>
            <person name="Parida L."/>
            <person name="Kuhn D.N."/>
        </authorList>
    </citation>
    <scope>NUCLEOTIDE SEQUENCE [LARGE SCALE GENOMIC DNA]</scope>
    <source>
        <strain evidence="4">cv. Matina 1-6</strain>
    </source>
</reference>
<dbReference type="FunCoup" id="A0A061GYC1">
    <property type="interactions" value="537"/>
</dbReference>
<feature type="domain" description="RING-type" evidence="2">
    <location>
        <begin position="62"/>
        <end position="104"/>
    </location>
</feature>
<dbReference type="UniPathway" id="UPA00143"/>
<organism evidence="3 4">
    <name type="scientific">Theobroma cacao</name>
    <name type="common">Cacao</name>
    <name type="synonym">Cocoa</name>
    <dbReference type="NCBI Taxonomy" id="3641"/>
    <lineage>
        <taxon>Eukaryota</taxon>
        <taxon>Viridiplantae</taxon>
        <taxon>Streptophyta</taxon>
        <taxon>Embryophyta</taxon>
        <taxon>Tracheophyta</taxon>
        <taxon>Spermatophyta</taxon>
        <taxon>Magnoliopsida</taxon>
        <taxon>eudicotyledons</taxon>
        <taxon>Gunneridae</taxon>
        <taxon>Pentapetalae</taxon>
        <taxon>rosids</taxon>
        <taxon>malvids</taxon>
        <taxon>Malvales</taxon>
        <taxon>Malvaceae</taxon>
        <taxon>Byttnerioideae</taxon>
        <taxon>Theobroma</taxon>
    </lineage>
</organism>
<dbReference type="InterPro" id="IPR013083">
    <property type="entry name" value="Znf_RING/FYVE/PHD"/>
</dbReference>
<keyword evidence="1" id="KW-0862">Zinc</keyword>
<dbReference type="OMA" id="HCCENTS"/>
<evidence type="ECO:0000256" key="1">
    <source>
        <dbReference type="PROSITE-ProRule" id="PRU00175"/>
    </source>
</evidence>
<evidence type="ECO:0000259" key="2">
    <source>
        <dbReference type="PROSITE" id="PS50089"/>
    </source>
</evidence>
<dbReference type="SMART" id="SM00184">
    <property type="entry name" value="RING"/>
    <property type="match status" value="1"/>
</dbReference>
<protein>
    <recommendedName>
        <fullName evidence="2">RING-type domain-containing protein</fullName>
    </recommendedName>
</protein>
<dbReference type="Gramene" id="EOY34177">
    <property type="protein sequence ID" value="EOY34177"/>
    <property type="gene ID" value="TCM_041929"/>
</dbReference>
<dbReference type="HOGENOM" id="CLU_2053951_0_0_1"/>
<dbReference type="GO" id="GO:0016567">
    <property type="term" value="P:protein ubiquitination"/>
    <property type="evidence" value="ECO:0000318"/>
    <property type="project" value="GO_Central"/>
</dbReference>
<dbReference type="Proteomes" id="UP000026915">
    <property type="component" value="Chromosome 9"/>
</dbReference>
<dbReference type="Gene3D" id="3.30.40.10">
    <property type="entry name" value="Zinc/RING finger domain, C3HC4 (zinc finger)"/>
    <property type="match status" value="1"/>
</dbReference>
<dbReference type="PANTHER" id="PTHR45676">
    <property type="entry name" value="RING-H2 FINGER PROTEIN ATL51-RELATED"/>
    <property type="match status" value="1"/>
</dbReference>
<evidence type="ECO:0000313" key="4">
    <source>
        <dbReference type="Proteomes" id="UP000026915"/>
    </source>
</evidence>
<evidence type="ECO:0000313" key="3">
    <source>
        <dbReference type="EMBL" id="EOY34177.1"/>
    </source>
</evidence>
<dbReference type="AlphaFoldDB" id="A0A061GYC1"/>
<sequence>MSTVEETSMDANVGSVYYHPPIMQGGTERELKDIETGQQRKPVRQAILVGTNQETKSNRTECAICLEEFEEEDNWRVLFQCKHKFHKLCIHQWLVKHENCPLCRSCVQDLEPTTEIVGSS</sequence>
<name>A0A061GYC1_THECC</name>
<gene>
    <name evidence="3" type="ORF">TCM_041929</name>
</gene>
<keyword evidence="1" id="KW-0863">Zinc-finger</keyword>
<dbReference type="InParanoid" id="A0A061GYC1"/>
<dbReference type="GO" id="GO:0008270">
    <property type="term" value="F:zinc ion binding"/>
    <property type="evidence" value="ECO:0007669"/>
    <property type="project" value="UniProtKB-KW"/>
</dbReference>
<dbReference type="InterPro" id="IPR001841">
    <property type="entry name" value="Znf_RING"/>
</dbReference>
<accession>A0A061GYC1</accession>
<keyword evidence="1" id="KW-0479">Metal-binding</keyword>
<keyword evidence="4" id="KW-1185">Reference proteome</keyword>
<dbReference type="EMBL" id="CM001887">
    <property type="protein sequence ID" value="EOY34177.1"/>
    <property type="molecule type" value="Genomic_DNA"/>
</dbReference>
<proteinExistence type="predicted"/>
<dbReference type="PROSITE" id="PS50089">
    <property type="entry name" value="ZF_RING_2"/>
    <property type="match status" value="1"/>
</dbReference>
<dbReference type="eggNOG" id="KOG0800">
    <property type="taxonomic scope" value="Eukaryota"/>
</dbReference>
<dbReference type="Pfam" id="PF13639">
    <property type="entry name" value="zf-RING_2"/>
    <property type="match status" value="1"/>
</dbReference>